<evidence type="ECO:0000313" key="16">
    <source>
        <dbReference type="EMBL" id="QNN65998.1"/>
    </source>
</evidence>
<keyword evidence="14 16" id="KW-0413">Isomerase</keyword>
<dbReference type="Gene3D" id="3.10.50.40">
    <property type="match status" value="1"/>
</dbReference>
<comment type="subcellular location">
    <subcellularLocation>
        <location evidence="1">Cell inner membrane</location>
        <topology evidence="1">Single-pass type II membrane protein</topology>
        <orientation evidence="1">Periplasmic side</orientation>
    </subcellularLocation>
</comment>
<comment type="similarity">
    <text evidence="11">Belongs to the PpiD chaperone family.</text>
</comment>
<gene>
    <name evidence="16" type="ORF">H9L12_05720</name>
</gene>
<dbReference type="EMBL" id="CP060717">
    <property type="protein sequence ID" value="QNN65998.1"/>
    <property type="molecule type" value="Genomic_DNA"/>
</dbReference>
<proteinExistence type="inferred from homology"/>
<accession>A0A7G9SDS3</accession>
<evidence type="ECO:0000313" key="17">
    <source>
        <dbReference type="Proteomes" id="UP000515955"/>
    </source>
</evidence>
<dbReference type="PANTHER" id="PTHR47529:SF1">
    <property type="entry name" value="PERIPLASMIC CHAPERONE PPID"/>
    <property type="match status" value="1"/>
</dbReference>
<evidence type="ECO:0000259" key="15">
    <source>
        <dbReference type="PROSITE" id="PS50198"/>
    </source>
</evidence>
<dbReference type="InterPro" id="IPR027304">
    <property type="entry name" value="Trigger_fact/SurA_dom_sf"/>
</dbReference>
<reference evidence="16 17" key="1">
    <citation type="submission" date="2020-08" db="EMBL/GenBank/DDBJ databases">
        <title>Genome sequence of Sphingomonas rhizophila KACC 19189T.</title>
        <authorList>
            <person name="Hyun D.-W."/>
            <person name="Bae J.-W."/>
        </authorList>
    </citation>
    <scope>NUCLEOTIDE SEQUENCE [LARGE SCALE GENOMIC DNA]</scope>
    <source>
        <strain evidence="16 17">KACC 19189</strain>
    </source>
</reference>
<dbReference type="GO" id="GO:0005886">
    <property type="term" value="C:plasma membrane"/>
    <property type="evidence" value="ECO:0007669"/>
    <property type="project" value="UniProtKB-SubCell"/>
</dbReference>
<evidence type="ECO:0000256" key="10">
    <source>
        <dbReference type="ARBA" id="ARBA00031484"/>
    </source>
</evidence>
<dbReference type="Proteomes" id="UP000515955">
    <property type="component" value="Chromosome"/>
</dbReference>
<evidence type="ECO:0000256" key="12">
    <source>
        <dbReference type="ARBA" id="ARBA00040743"/>
    </source>
</evidence>
<evidence type="ECO:0000256" key="9">
    <source>
        <dbReference type="ARBA" id="ARBA00030642"/>
    </source>
</evidence>
<keyword evidence="8" id="KW-0143">Chaperone</keyword>
<protein>
    <recommendedName>
        <fullName evidence="2">Parvulin-like PPIase</fullName>
    </recommendedName>
    <alternativeName>
        <fullName evidence="9">Peptidyl-prolyl cis-trans isomerase plp</fullName>
    </alternativeName>
    <alternativeName>
        <fullName evidence="12">Periplasmic chaperone PpiD</fullName>
    </alternativeName>
    <alternativeName>
        <fullName evidence="13">Periplasmic folding chaperone</fullName>
    </alternativeName>
    <alternativeName>
        <fullName evidence="10">Rotamase plp</fullName>
    </alternativeName>
</protein>
<dbReference type="Pfam" id="PF13145">
    <property type="entry name" value="Rotamase_2"/>
    <property type="match status" value="1"/>
</dbReference>
<dbReference type="InterPro" id="IPR052029">
    <property type="entry name" value="PpiD_chaperone"/>
</dbReference>
<dbReference type="SUPFAM" id="SSF54534">
    <property type="entry name" value="FKBP-like"/>
    <property type="match status" value="1"/>
</dbReference>
<evidence type="ECO:0000256" key="6">
    <source>
        <dbReference type="ARBA" id="ARBA00022989"/>
    </source>
</evidence>
<dbReference type="KEGG" id="srhi:H9L12_05720"/>
<dbReference type="PANTHER" id="PTHR47529">
    <property type="entry name" value="PEPTIDYL-PROLYL CIS-TRANS ISOMERASE D"/>
    <property type="match status" value="1"/>
</dbReference>
<keyword evidence="5" id="KW-0812">Transmembrane</keyword>
<sequence length="644" mass="67913">MSSAFRRLSKSKVGTGIMVLFLVLIVGSFAVADMNNLGGGFGTGSGTIAKVGGEQVTERDLSTMFDRALTQQRRENPEITPAALAGQFDQIVDELVNERLMAAFAADNDIILSRRLVDAQIANLPQAKGLDGKFSEQGYARWLQSENLTDAWVRRLISTDILQRTILLPVAASPRMSVGMATPYASVLLEQRQGEVALVLTDAFKQGLTPTVGDLQAFYNQNKGRYMVPEQRVLRFATIAADKVPVPAPTDQEIAAYYKANAATYGGEEKRVISQAVVQDQKVAAGIAARAKSGTPFAAAAAPAGLSAEDVSVGPQSKSEFTGLAGAAVANTVFSAASGAIVGPVKSDLGWHVIRIDAVQPASGKSLAAARAEIVTKLTADKRKDAVADAVSRVEDAIADGASFADAARASGLAITDTPLINSAGKSLTDPAYTVPANYAQALKSGFDLSEDDDPVVDELADKSGYVIVGLGRLVPAAPAPLASIRDRVATDWIQKRAADQARAVASSIAAKVAAGQSLADATKAAGKGVSPPSTVTARRIQLRQADQASIAPLRMLFSLPQGKSRMVADPQQRGFFIVRTTRIVPGNASTNPGIISRVQVEMQQTLSQELAQQFMSALRKDISVKRNEDAIAAAKKRLTQVTN</sequence>
<evidence type="ECO:0000256" key="14">
    <source>
        <dbReference type="PROSITE-ProRule" id="PRU00278"/>
    </source>
</evidence>
<name>A0A7G9SDS3_9SPHN</name>
<dbReference type="RefSeq" id="WP_187542983.1">
    <property type="nucleotide sequence ID" value="NZ_CP060717.1"/>
</dbReference>
<dbReference type="Pfam" id="PF13624">
    <property type="entry name" value="SurA_N_3"/>
    <property type="match status" value="1"/>
</dbReference>
<dbReference type="PROSITE" id="PS50198">
    <property type="entry name" value="PPIC_PPIASE_2"/>
    <property type="match status" value="1"/>
</dbReference>
<evidence type="ECO:0000256" key="1">
    <source>
        <dbReference type="ARBA" id="ARBA00004382"/>
    </source>
</evidence>
<keyword evidence="3" id="KW-1003">Cell membrane</keyword>
<keyword evidence="17" id="KW-1185">Reference proteome</keyword>
<evidence type="ECO:0000256" key="2">
    <source>
        <dbReference type="ARBA" id="ARBA00018370"/>
    </source>
</evidence>
<dbReference type="InterPro" id="IPR046357">
    <property type="entry name" value="PPIase_dom_sf"/>
</dbReference>
<evidence type="ECO:0000256" key="3">
    <source>
        <dbReference type="ARBA" id="ARBA00022475"/>
    </source>
</evidence>
<evidence type="ECO:0000256" key="5">
    <source>
        <dbReference type="ARBA" id="ARBA00022692"/>
    </source>
</evidence>
<keyword evidence="4" id="KW-0997">Cell inner membrane</keyword>
<keyword evidence="14" id="KW-0697">Rotamase</keyword>
<evidence type="ECO:0000256" key="8">
    <source>
        <dbReference type="ARBA" id="ARBA00023186"/>
    </source>
</evidence>
<dbReference type="GO" id="GO:0003755">
    <property type="term" value="F:peptidyl-prolyl cis-trans isomerase activity"/>
    <property type="evidence" value="ECO:0007669"/>
    <property type="project" value="UniProtKB-KW"/>
</dbReference>
<evidence type="ECO:0000256" key="4">
    <source>
        <dbReference type="ARBA" id="ARBA00022519"/>
    </source>
</evidence>
<evidence type="ECO:0000256" key="7">
    <source>
        <dbReference type="ARBA" id="ARBA00023136"/>
    </source>
</evidence>
<dbReference type="Gene3D" id="1.10.4030.10">
    <property type="entry name" value="Porin chaperone SurA, peptide-binding domain"/>
    <property type="match status" value="1"/>
</dbReference>
<keyword evidence="7" id="KW-0472">Membrane</keyword>
<organism evidence="16 17">
    <name type="scientific">Sphingomonas rhizophila</name>
    <dbReference type="NCBI Taxonomy" id="2071607"/>
    <lineage>
        <taxon>Bacteria</taxon>
        <taxon>Pseudomonadati</taxon>
        <taxon>Pseudomonadota</taxon>
        <taxon>Alphaproteobacteria</taxon>
        <taxon>Sphingomonadales</taxon>
        <taxon>Sphingomonadaceae</taxon>
        <taxon>Sphingomonas</taxon>
    </lineage>
</organism>
<feature type="domain" description="PpiC" evidence="15">
    <location>
        <begin position="268"/>
        <end position="358"/>
    </location>
</feature>
<dbReference type="InterPro" id="IPR000297">
    <property type="entry name" value="PPIase_PpiC"/>
</dbReference>
<evidence type="ECO:0000256" key="13">
    <source>
        <dbReference type="ARBA" id="ARBA00042775"/>
    </source>
</evidence>
<evidence type="ECO:0000256" key="11">
    <source>
        <dbReference type="ARBA" id="ARBA00038408"/>
    </source>
</evidence>
<dbReference type="AlphaFoldDB" id="A0A7G9SDS3"/>
<keyword evidence="6" id="KW-1133">Transmembrane helix</keyword>
<dbReference type="SUPFAM" id="SSF109998">
    <property type="entry name" value="Triger factor/SurA peptide-binding domain-like"/>
    <property type="match status" value="1"/>
</dbReference>